<dbReference type="CDD" id="cd00609">
    <property type="entry name" value="AAT_like"/>
    <property type="match status" value="1"/>
</dbReference>
<dbReference type="AlphaFoldDB" id="A0A2A5WAA1"/>
<dbReference type="InterPro" id="IPR015421">
    <property type="entry name" value="PyrdxlP-dep_Trfase_major"/>
</dbReference>
<feature type="domain" description="Aminotransferase class I/classII large" evidence="7">
    <location>
        <begin position="25"/>
        <end position="373"/>
    </location>
</feature>
<evidence type="ECO:0000256" key="1">
    <source>
        <dbReference type="ARBA" id="ARBA00001933"/>
    </source>
</evidence>
<dbReference type="InterPro" id="IPR050596">
    <property type="entry name" value="AspAT/PAT-like"/>
</dbReference>
<dbReference type="PROSITE" id="PS00105">
    <property type="entry name" value="AA_TRANSFER_CLASS_1"/>
    <property type="match status" value="1"/>
</dbReference>
<dbReference type="GO" id="GO:0008483">
    <property type="term" value="F:transaminase activity"/>
    <property type="evidence" value="ECO:0007669"/>
    <property type="project" value="UniProtKB-KW"/>
</dbReference>
<dbReference type="SUPFAM" id="SSF53383">
    <property type="entry name" value="PLP-dependent transferases"/>
    <property type="match status" value="1"/>
</dbReference>
<comment type="cofactor">
    <cofactor evidence="1 6">
        <name>pyridoxal 5'-phosphate</name>
        <dbReference type="ChEBI" id="CHEBI:597326"/>
    </cofactor>
</comment>
<keyword evidence="4 6" id="KW-0808">Transferase</keyword>
<dbReference type="EMBL" id="NTJZ01000011">
    <property type="protein sequence ID" value="PDH33086.1"/>
    <property type="molecule type" value="Genomic_DNA"/>
</dbReference>
<accession>A0A2A5WAA1</accession>
<dbReference type="Gene3D" id="3.40.640.10">
    <property type="entry name" value="Type I PLP-dependent aspartate aminotransferase-like (Major domain)"/>
    <property type="match status" value="1"/>
</dbReference>
<dbReference type="PANTHER" id="PTHR46383">
    <property type="entry name" value="ASPARTATE AMINOTRANSFERASE"/>
    <property type="match status" value="1"/>
</dbReference>
<dbReference type="GO" id="GO:0006520">
    <property type="term" value="P:amino acid metabolic process"/>
    <property type="evidence" value="ECO:0007669"/>
    <property type="project" value="InterPro"/>
</dbReference>
<keyword evidence="5" id="KW-0663">Pyridoxal phosphate</keyword>
<evidence type="ECO:0000256" key="4">
    <source>
        <dbReference type="ARBA" id="ARBA00022679"/>
    </source>
</evidence>
<keyword evidence="3 6" id="KW-0032">Aminotransferase</keyword>
<dbReference type="InterPro" id="IPR004839">
    <property type="entry name" value="Aminotransferase_I/II_large"/>
</dbReference>
<comment type="caution">
    <text evidence="8">The sequence shown here is derived from an EMBL/GenBank/DDBJ whole genome shotgun (WGS) entry which is preliminary data.</text>
</comment>
<dbReference type="Pfam" id="PF00155">
    <property type="entry name" value="Aminotran_1_2"/>
    <property type="match status" value="1"/>
</dbReference>
<sequence length="378" mass="42525">MENVSPFRVMTVMRRAAELEAEGHKVVHMEVGEPDFATALPIVEAAKRALEKGLTKYTSAPGIAELREAIANRYKLNHGVSIDPNRVLITPGASGGLSLLANMLVSPGDGVLLTDPAYPCVRNFIYMLSAEPQLIPVSIVNNFQPTLEELDLYRNRNSRGLWLASPSNPTGTILERQRLQEICDWTQCNRLHLLVDEIYHGLEYVDDLPSVLELDSSAFVVNSFSKYYGMTGWRLGWIIVPDEYVETANILAQNLFISPPSIAQYAALAAFTNEAEVIFEERRDAFRQRRDYLSRALRELGFQLSNNIQGAFYIYANISKFSEDSEEFCKNLLDYHQVAITPGTDFGEHKAKEFVRMAFTTSMQDLELGVERITKALC</sequence>
<dbReference type="InterPro" id="IPR004838">
    <property type="entry name" value="NHTrfase_class1_PyrdxlP-BS"/>
</dbReference>
<evidence type="ECO:0000256" key="5">
    <source>
        <dbReference type="ARBA" id="ARBA00022898"/>
    </source>
</evidence>
<proteinExistence type="inferred from homology"/>
<name>A0A2A5WAA1_9GAMM</name>
<evidence type="ECO:0000313" key="9">
    <source>
        <dbReference type="Proteomes" id="UP000219329"/>
    </source>
</evidence>
<dbReference type="EC" id="2.6.1.-" evidence="6"/>
<gene>
    <name evidence="8" type="ORF">CNF02_09925</name>
</gene>
<evidence type="ECO:0000256" key="2">
    <source>
        <dbReference type="ARBA" id="ARBA00007441"/>
    </source>
</evidence>
<dbReference type="Proteomes" id="UP000219329">
    <property type="component" value="Unassembled WGS sequence"/>
</dbReference>
<reference evidence="8 9" key="1">
    <citation type="submission" date="2017-08" db="EMBL/GenBank/DDBJ databases">
        <title>Fine stratification of microbial communities through a metagenomic profile of the photic zone.</title>
        <authorList>
            <person name="Haro-Moreno J.M."/>
            <person name="Lopez-Perez M."/>
            <person name="De La Torre J."/>
            <person name="Picazo A."/>
            <person name="Camacho A."/>
            <person name="Rodriguez-Valera F."/>
        </authorList>
    </citation>
    <scope>NUCLEOTIDE SEQUENCE [LARGE SCALE GENOMIC DNA]</scope>
    <source>
        <strain evidence="8">MED-G28</strain>
    </source>
</reference>
<dbReference type="PANTHER" id="PTHR46383:SF2">
    <property type="entry name" value="AMINOTRANSFERASE"/>
    <property type="match status" value="1"/>
</dbReference>
<organism evidence="8 9">
    <name type="scientific">OM182 bacterium MED-G28</name>
    <dbReference type="NCBI Taxonomy" id="1986256"/>
    <lineage>
        <taxon>Bacteria</taxon>
        <taxon>Pseudomonadati</taxon>
        <taxon>Pseudomonadota</taxon>
        <taxon>Gammaproteobacteria</taxon>
        <taxon>OMG group</taxon>
        <taxon>OM182 clade</taxon>
    </lineage>
</organism>
<protein>
    <recommendedName>
        <fullName evidence="6">Aminotransferase</fullName>
        <ecNumber evidence="6">2.6.1.-</ecNumber>
    </recommendedName>
</protein>
<dbReference type="InterPro" id="IPR015424">
    <property type="entry name" value="PyrdxlP-dep_Trfase"/>
</dbReference>
<evidence type="ECO:0000256" key="3">
    <source>
        <dbReference type="ARBA" id="ARBA00022576"/>
    </source>
</evidence>
<dbReference type="GO" id="GO:0030170">
    <property type="term" value="F:pyridoxal phosphate binding"/>
    <property type="evidence" value="ECO:0007669"/>
    <property type="project" value="InterPro"/>
</dbReference>
<comment type="similarity">
    <text evidence="2 6">Belongs to the class-I pyridoxal-phosphate-dependent aminotransferase family.</text>
</comment>
<evidence type="ECO:0000256" key="6">
    <source>
        <dbReference type="RuleBase" id="RU000481"/>
    </source>
</evidence>
<evidence type="ECO:0000313" key="8">
    <source>
        <dbReference type="EMBL" id="PDH33086.1"/>
    </source>
</evidence>
<evidence type="ECO:0000259" key="7">
    <source>
        <dbReference type="Pfam" id="PF00155"/>
    </source>
</evidence>